<keyword evidence="3" id="KW-1185">Reference proteome</keyword>
<keyword evidence="1" id="KW-0812">Transmembrane</keyword>
<gene>
    <name evidence="2" type="ORF">ACFSYJ_42980</name>
</gene>
<evidence type="ECO:0000313" key="2">
    <source>
        <dbReference type="EMBL" id="MFD2465445.1"/>
    </source>
</evidence>
<sequence length="198" mass="21098">MTTMSAAARWWHWLCPRRGGLARRSDRIEAAVLASTLLLGLTVLPFAAAAGSTVYAHERDVSAQQRATGRPAVAMLLADGPVAETAGRGGVVAEKAPTAAMWTLPDGTPRRGQVDAATGTVAGARVAIWLDRNGDPVDPPLTTAGAAVTGIAAGTGLLVIAWSLLAAVYVVNRWALDRARYAAWQREWLHDQQRREKR</sequence>
<comment type="caution">
    <text evidence="2">The sequence shown here is derived from an EMBL/GenBank/DDBJ whole genome shotgun (WGS) entry which is preliminary data.</text>
</comment>
<reference evidence="3" key="1">
    <citation type="journal article" date="2019" name="Int. J. Syst. Evol. Microbiol.">
        <title>The Global Catalogue of Microorganisms (GCM) 10K type strain sequencing project: providing services to taxonomists for standard genome sequencing and annotation.</title>
        <authorList>
            <consortium name="The Broad Institute Genomics Platform"/>
            <consortium name="The Broad Institute Genome Sequencing Center for Infectious Disease"/>
            <person name="Wu L."/>
            <person name="Ma J."/>
        </authorList>
    </citation>
    <scope>NUCLEOTIDE SEQUENCE [LARGE SCALE GENOMIC DNA]</scope>
    <source>
        <strain evidence="3">CGMCC 4.7643</strain>
    </source>
</reference>
<evidence type="ECO:0008006" key="4">
    <source>
        <dbReference type="Google" id="ProtNLM"/>
    </source>
</evidence>
<dbReference type="EMBL" id="JBHUKU010000031">
    <property type="protein sequence ID" value="MFD2465445.1"/>
    <property type="molecule type" value="Genomic_DNA"/>
</dbReference>
<dbReference type="InterPro" id="IPR039708">
    <property type="entry name" value="MT1774/Rv1733c-like"/>
</dbReference>
<protein>
    <recommendedName>
        <fullName evidence="4">Transmembrane protein</fullName>
    </recommendedName>
</protein>
<dbReference type="Proteomes" id="UP001597419">
    <property type="component" value="Unassembled WGS sequence"/>
</dbReference>
<proteinExistence type="predicted"/>
<feature type="transmembrane region" description="Helical" evidence="1">
    <location>
        <begin position="146"/>
        <end position="171"/>
    </location>
</feature>
<keyword evidence="1" id="KW-1133">Transmembrane helix</keyword>
<accession>A0ABW5GX66</accession>
<evidence type="ECO:0000256" key="1">
    <source>
        <dbReference type="SAM" id="Phobius"/>
    </source>
</evidence>
<dbReference type="RefSeq" id="WP_345408153.1">
    <property type="nucleotide sequence ID" value="NZ_BAABHG010000026.1"/>
</dbReference>
<organism evidence="2 3">
    <name type="scientific">Amycolatopsis samaneae</name>
    <dbReference type="NCBI Taxonomy" id="664691"/>
    <lineage>
        <taxon>Bacteria</taxon>
        <taxon>Bacillati</taxon>
        <taxon>Actinomycetota</taxon>
        <taxon>Actinomycetes</taxon>
        <taxon>Pseudonocardiales</taxon>
        <taxon>Pseudonocardiaceae</taxon>
        <taxon>Amycolatopsis</taxon>
    </lineage>
</organism>
<keyword evidence="1" id="KW-0472">Membrane</keyword>
<evidence type="ECO:0000313" key="3">
    <source>
        <dbReference type="Proteomes" id="UP001597419"/>
    </source>
</evidence>
<dbReference type="PANTHER" id="PTHR42305">
    <property type="entry name" value="MEMBRANE PROTEIN RV1733C-RELATED"/>
    <property type="match status" value="1"/>
</dbReference>
<dbReference type="PANTHER" id="PTHR42305:SF1">
    <property type="entry name" value="MEMBRANE PROTEIN RV1733C-RELATED"/>
    <property type="match status" value="1"/>
</dbReference>
<name>A0ABW5GX66_9PSEU</name>